<evidence type="ECO:0000256" key="1">
    <source>
        <dbReference type="SAM" id="SignalP"/>
    </source>
</evidence>
<reference evidence="2 3" key="1">
    <citation type="journal article" date="2015" name="Proc. Natl. Acad. Sci. U.S.A.">
        <title>The resurrection genome of Boea hygrometrica: A blueprint for survival of dehydration.</title>
        <authorList>
            <person name="Xiao L."/>
            <person name="Yang G."/>
            <person name="Zhang L."/>
            <person name="Yang X."/>
            <person name="Zhao S."/>
            <person name="Ji Z."/>
            <person name="Zhou Q."/>
            <person name="Hu M."/>
            <person name="Wang Y."/>
            <person name="Chen M."/>
            <person name="Xu Y."/>
            <person name="Jin H."/>
            <person name="Xiao X."/>
            <person name="Hu G."/>
            <person name="Bao F."/>
            <person name="Hu Y."/>
            <person name="Wan P."/>
            <person name="Li L."/>
            <person name="Deng X."/>
            <person name="Kuang T."/>
            <person name="Xiang C."/>
            <person name="Zhu J.K."/>
            <person name="Oliver M.J."/>
            <person name="He Y."/>
        </authorList>
    </citation>
    <scope>NUCLEOTIDE SEQUENCE [LARGE SCALE GENOMIC DNA]</scope>
    <source>
        <strain evidence="3">cv. XS01</strain>
    </source>
</reference>
<gene>
    <name evidence="2" type="ORF">F511_42830</name>
</gene>
<dbReference type="EMBL" id="KV010560">
    <property type="protein sequence ID" value="KZV27638.1"/>
    <property type="molecule type" value="Genomic_DNA"/>
</dbReference>
<accession>A0A2Z7B2G1</accession>
<evidence type="ECO:0000313" key="2">
    <source>
        <dbReference type="EMBL" id="KZV27638.1"/>
    </source>
</evidence>
<feature type="chain" id="PRO_5016328695" evidence="1">
    <location>
        <begin position="19"/>
        <end position="203"/>
    </location>
</feature>
<proteinExistence type="predicted"/>
<keyword evidence="1" id="KW-0732">Signal</keyword>
<evidence type="ECO:0000313" key="3">
    <source>
        <dbReference type="Proteomes" id="UP000250235"/>
    </source>
</evidence>
<protein>
    <submittedName>
        <fullName evidence="2">Uncharacterized protein</fullName>
    </submittedName>
</protein>
<feature type="signal peptide" evidence="1">
    <location>
        <begin position="1"/>
        <end position="18"/>
    </location>
</feature>
<sequence length="203" mass="21360">MTSLKTTTLITLNLVALAATLLTLKSPPPPPPRAAADAAVFAGKIVSGQFDEENPFVLISSRLLVQPNEGVSDLVMDRIGDNLPQSTEKSWIIVIPVGARHKCQQVPGRTIVHTLAHVSDEGRASAPRDGAAGVAPPRATMGEAVRCEAPLLAVDGAHSLHVLHAARCACLRAASCAAVRNFSTAAATPASLRRCRDGWSEFF</sequence>
<dbReference type="AlphaFoldDB" id="A0A2Z7B2G1"/>
<name>A0A2Z7B2G1_9LAMI</name>
<organism evidence="2 3">
    <name type="scientific">Dorcoceras hygrometricum</name>
    <dbReference type="NCBI Taxonomy" id="472368"/>
    <lineage>
        <taxon>Eukaryota</taxon>
        <taxon>Viridiplantae</taxon>
        <taxon>Streptophyta</taxon>
        <taxon>Embryophyta</taxon>
        <taxon>Tracheophyta</taxon>
        <taxon>Spermatophyta</taxon>
        <taxon>Magnoliopsida</taxon>
        <taxon>eudicotyledons</taxon>
        <taxon>Gunneridae</taxon>
        <taxon>Pentapetalae</taxon>
        <taxon>asterids</taxon>
        <taxon>lamiids</taxon>
        <taxon>Lamiales</taxon>
        <taxon>Gesneriaceae</taxon>
        <taxon>Didymocarpoideae</taxon>
        <taxon>Trichosporeae</taxon>
        <taxon>Loxocarpinae</taxon>
        <taxon>Dorcoceras</taxon>
    </lineage>
</organism>
<keyword evidence="3" id="KW-1185">Reference proteome</keyword>
<dbReference type="Proteomes" id="UP000250235">
    <property type="component" value="Unassembled WGS sequence"/>
</dbReference>